<keyword evidence="11" id="KW-1185">Reference proteome</keyword>
<dbReference type="SUPFAM" id="SSF88723">
    <property type="entry name" value="PIN domain-like"/>
    <property type="match status" value="1"/>
</dbReference>
<evidence type="ECO:0000313" key="11">
    <source>
        <dbReference type="Proteomes" id="UP001576780"/>
    </source>
</evidence>
<organism evidence="10 11">
    <name type="scientific">Floridaenema evergladense BLCC-F167</name>
    <dbReference type="NCBI Taxonomy" id="3153639"/>
    <lineage>
        <taxon>Bacteria</taxon>
        <taxon>Bacillati</taxon>
        <taxon>Cyanobacteriota</taxon>
        <taxon>Cyanophyceae</taxon>
        <taxon>Oscillatoriophycideae</taxon>
        <taxon>Aerosakkonematales</taxon>
        <taxon>Aerosakkonemataceae</taxon>
        <taxon>Floridanema</taxon>
        <taxon>Floridanema evergladense</taxon>
    </lineage>
</organism>
<keyword evidence="8" id="KW-0800">Toxin</keyword>
<proteinExistence type="inferred from homology"/>
<accession>A0ABV4WG12</accession>
<evidence type="ECO:0000256" key="6">
    <source>
        <dbReference type="ARBA" id="ARBA00022842"/>
    </source>
</evidence>
<evidence type="ECO:0000259" key="9">
    <source>
        <dbReference type="Pfam" id="PF01850"/>
    </source>
</evidence>
<keyword evidence="3 8" id="KW-0540">Nuclease</keyword>
<comment type="function">
    <text evidence="8">Toxic component of a toxin-antitoxin (TA) system. An RNase.</text>
</comment>
<keyword evidence="4 8" id="KW-0479">Metal-binding</keyword>
<evidence type="ECO:0000256" key="4">
    <source>
        <dbReference type="ARBA" id="ARBA00022723"/>
    </source>
</evidence>
<feature type="binding site" evidence="8">
    <location>
        <position position="6"/>
    </location>
    <ligand>
        <name>Mg(2+)</name>
        <dbReference type="ChEBI" id="CHEBI:18420"/>
    </ligand>
</feature>
<evidence type="ECO:0000313" key="10">
    <source>
        <dbReference type="EMBL" id="MFB2834012.1"/>
    </source>
</evidence>
<evidence type="ECO:0000256" key="2">
    <source>
        <dbReference type="ARBA" id="ARBA00022649"/>
    </source>
</evidence>
<sequence>MGYLFDTNIVSGIVNREQKISVKFGKLKLQGEDLFISCITYYEIKRGLLAVSATRKLTTFNEFCQDMTILLLDELEIIEAAAEIHTDLTKRGMPLPDADILIAATAITRGLILVSNDSDMLRIPGITIENWMNLSS</sequence>
<dbReference type="EMBL" id="JBHFNT010000048">
    <property type="protein sequence ID" value="MFB2834012.1"/>
    <property type="molecule type" value="Genomic_DNA"/>
</dbReference>
<dbReference type="InterPro" id="IPR050556">
    <property type="entry name" value="Type_II_TA_system_RNase"/>
</dbReference>
<evidence type="ECO:0000256" key="7">
    <source>
        <dbReference type="ARBA" id="ARBA00038093"/>
    </source>
</evidence>
<dbReference type="InterPro" id="IPR029060">
    <property type="entry name" value="PIN-like_dom_sf"/>
</dbReference>
<dbReference type="Pfam" id="PF01850">
    <property type="entry name" value="PIN"/>
    <property type="match status" value="1"/>
</dbReference>
<dbReference type="Proteomes" id="UP001576780">
    <property type="component" value="Unassembled WGS sequence"/>
</dbReference>
<dbReference type="PANTHER" id="PTHR33653:SF1">
    <property type="entry name" value="RIBONUCLEASE VAPC2"/>
    <property type="match status" value="1"/>
</dbReference>
<feature type="domain" description="PIN" evidence="9">
    <location>
        <begin position="3"/>
        <end position="124"/>
    </location>
</feature>
<comment type="cofactor">
    <cofactor evidence="1 8">
        <name>Mg(2+)</name>
        <dbReference type="ChEBI" id="CHEBI:18420"/>
    </cofactor>
</comment>
<dbReference type="Gene3D" id="3.40.50.1010">
    <property type="entry name" value="5'-nuclease"/>
    <property type="match status" value="1"/>
</dbReference>
<keyword evidence="6 8" id="KW-0460">Magnesium</keyword>
<dbReference type="CDD" id="cd18744">
    <property type="entry name" value="PIN_VapC4-5_FitB-like"/>
    <property type="match status" value="1"/>
</dbReference>
<comment type="caution">
    <text evidence="10">The sequence shown here is derived from an EMBL/GenBank/DDBJ whole genome shotgun (WGS) entry which is preliminary data.</text>
</comment>
<dbReference type="InterPro" id="IPR022907">
    <property type="entry name" value="VapC_family"/>
</dbReference>
<keyword evidence="5 8" id="KW-0378">Hydrolase</keyword>
<dbReference type="PANTHER" id="PTHR33653">
    <property type="entry name" value="RIBONUCLEASE VAPC2"/>
    <property type="match status" value="1"/>
</dbReference>
<reference evidence="10 11" key="1">
    <citation type="submission" date="2024-09" db="EMBL/GenBank/DDBJ databases">
        <title>Floridaenema gen nov. (Aerosakkonemataceae, Aerosakkonematales ord. nov., Cyanobacteria) from benthic tropical and subtropical fresh waters, with the description of four new species.</title>
        <authorList>
            <person name="Moretto J.A."/>
            <person name="Berthold D.E."/>
            <person name="Lefler F.W."/>
            <person name="Huang I.-S."/>
            <person name="Laughinghouse H. IV."/>
        </authorList>
    </citation>
    <scope>NUCLEOTIDE SEQUENCE [LARGE SCALE GENOMIC DNA]</scope>
    <source>
        <strain evidence="10 11">BLCC-F167</strain>
    </source>
</reference>
<evidence type="ECO:0000256" key="5">
    <source>
        <dbReference type="ARBA" id="ARBA00022801"/>
    </source>
</evidence>
<dbReference type="EC" id="3.1.-.-" evidence="8"/>
<dbReference type="HAMAP" id="MF_00265">
    <property type="entry name" value="VapC_Nob1"/>
    <property type="match status" value="1"/>
</dbReference>
<feature type="binding site" evidence="8">
    <location>
        <position position="99"/>
    </location>
    <ligand>
        <name>Mg(2+)</name>
        <dbReference type="ChEBI" id="CHEBI:18420"/>
    </ligand>
</feature>
<evidence type="ECO:0000256" key="1">
    <source>
        <dbReference type="ARBA" id="ARBA00001946"/>
    </source>
</evidence>
<protein>
    <recommendedName>
        <fullName evidence="8">Ribonuclease VapC</fullName>
        <shortName evidence="8">RNase VapC</shortName>
        <ecNumber evidence="8">3.1.-.-</ecNumber>
    </recommendedName>
    <alternativeName>
        <fullName evidence="8">Toxin VapC</fullName>
    </alternativeName>
</protein>
<name>A0ABV4WG12_9CYAN</name>
<dbReference type="InterPro" id="IPR002716">
    <property type="entry name" value="PIN_dom"/>
</dbReference>
<gene>
    <name evidence="8" type="primary">vapC</name>
    <name evidence="10" type="ORF">ACE1CA_05715</name>
</gene>
<comment type="similarity">
    <text evidence="7 8">Belongs to the PINc/VapC protein family.</text>
</comment>
<dbReference type="RefSeq" id="WP_413276451.1">
    <property type="nucleotide sequence ID" value="NZ_JBHFNT010000048.1"/>
</dbReference>
<evidence type="ECO:0000256" key="8">
    <source>
        <dbReference type="HAMAP-Rule" id="MF_00265"/>
    </source>
</evidence>
<evidence type="ECO:0000256" key="3">
    <source>
        <dbReference type="ARBA" id="ARBA00022722"/>
    </source>
</evidence>
<keyword evidence="2 8" id="KW-1277">Toxin-antitoxin system</keyword>